<sequence length="76" mass="8442">MISACPGFIHSRLGRSVMPSEPAGRLFQKTPYRCNFMRLYGVGFALQTAYASRSSLVSQSVHDYINNLGADKPLFI</sequence>
<name>A0A2K7RHZ5_NEIME</name>
<comment type="caution">
    <text evidence="1">The sequence shown here is derived from an EMBL/GenBank/DDBJ whole genome shotgun (WGS) entry which is preliminary data.</text>
</comment>
<dbReference type="EMBL" id="NVYQ01000079">
    <property type="protein sequence ID" value="RGB17020.1"/>
    <property type="molecule type" value="Genomic_DNA"/>
</dbReference>
<dbReference type="Proteomes" id="UP000260504">
    <property type="component" value="Unassembled WGS sequence"/>
</dbReference>
<organism evidence="1 2">
    <name type="scientific">Neisseria meningitidis</name>
    <dbReference type="NCBI Taxonomy" id="487"/>
    <lineage>
        <taxon>Bacteria</taxon>
        <taxon>Pseudomonadati</taxon>
        <taxon>Pseudomonadota</taxon>
        <taxon>Betaproteobacteria</taxon>
        <taxon>Neisseriales</taxon>
        <taxon>Neisseriaceae</taxon>
        <taxon>Neisseria</taxon>
    </lineage>
</organism>
<reference evidence="1 2" key="1">
    <citation type="submission" date="2017-08" db="EMBL/GenBank/DDBJ databases">
        <title>Meningococcal Conjunctivitis and Endemic Carriage at a Military Recruit Training Center.</title>
        <authorList>
            <person name="Bobb A.J."/>
            <person name="Galac M.R."/>
            <person name="Snesrud E."/>
            <person name="Clagett C.D."/>
        </authorList>
    </citation>
    <scope>NUCLEOTIDE SEQUENCE [LARGE SCALE GENOMIC DNA]</scope>
    <source>
        <strain evidence="1 2">MRSN431200</strain>
    </source>
</reference>
<accession>A0A2K7RHZ5</accession>
<gene>
    <name evidence="1" type="ORF">CIJ84_05745</name>
</gene>
<proteinExistence type="predicted"/>
<evidence type="ECO:0000313" key="1">
    <source>
        <dbReference type="EMBL" id="RGB17020.1"/>
    </source>
</evidence>
<evidence type="ECO:0000313" key="2">
    <source>
        <dbReference type="Proteomes" id="UP000260504"/>
    </source>
</evidence>
<dbReference type="AlphaFoldDB" id="A0A2K7RHZ5"/>
<protein>
    <submittedName>
        <fullName evidence="1">Citrate (Si)-synthase</fullName>
    </submittedName>
</protein>